<organism evidence="1 2">
    <name type="scientific">Deferribacter autotrophicus</name>
    <dbReference type="NCBI Taxonomy" id="500465"/>
    <lineage>
        <taxon>Bacteria</taxon>
        <taxon>Pseudomonadati</taxon>
        <taxon>Deferribacterota</taxon>
        <taxon>Deferribacteres</taxon>
        <taxon>Deferribacterales</taxon>
        <taxon>Deferribacteraceae</taxon>
        <taxon>Deferribacter</taxon>
    </lineage>
</organism>
<dbReference type="AlphaFoldDB" id="A0A5A8F4P5"/>
<dbReference type="Gene3D" id="3.30.70.1120">
    <property type="entry name" value="TT1725-like"/>
    <property type="match status" value="1"/>
</dbReference>
<reference evidence="1 2" key="1">
    <citation type="submission" date="2019-06" db="EMBL/GenBank/DDBJ databases">
        <title>Genomic insights into carbon and energy metabolism of Deferribacter autotrophicus revealed new metabolic traits in the phylum Deferribacteres.</title>
        <authorList>
            <person name="Slobodkin A.I."/>
            <person name="Slobodkina G.B."/>
            <person name="Allioux M."/>
            <person name="Alain K."/>
            <person name="Jebbar M."/>
            <person name="Shadrin V."/>
            <person name="Kublanov I.V."/>
            <person name="Toshchakov S.V."/>
            <person name="Bonch-Osmolovskaya E.A."/>
        </authorList>
    </citation>
    <scope>NUCLEOTIDE SEQUENCE [LARGE SCALE GENOMIC DNA]</scope>
    <source>
        <strain evidence="1 2">SL50</strain>
    </source>
</reference>
<comment type="caution">
    <text evidence="1">The sequence shown here is derived from an EMBL/GenBank/DDBJ whole genome shotgun (WGS) entry which is preliminary data.</text>
</comment>
<evidence type="ECO:0000313" key="2">
    <source>
        <dbReference type="Proteomes" id="UP000322876"/>
    </source>
</evidence>
<evidence type="ECO:0000313" key="1">
    <source>
        <dbReference type="EMBL" id="KAA0258065.1"/>
    </source>
</evidence>
<dbReference type="Proteomes" id="UP000322876">
    <property type="component" value="Unassembled WGS sequence"/>
</dbReference>
<dbReference type="EMBL" id="VFJB01000005">
    <property type="protein sequence ID" value="KAA0258065.1"/>
    <property type="molecule type" value="Genomic_DNA"/>
</dbReference>
<dbReference type="Pfam" id="PF04456">
    <property type="entry name" value="DUF503"/>
    <property type="match status" value="1"/>
</dbReference>
<dbReference type="PANTHER" id="PTHR36441:SF1">
    <property type="entry name" value="DUF503 DOMAIN-CONTAINING PROTEIN"/>
    <property type="match status" value="1"/>
</dbReference>
<dbReference type="SUPFAM" id="SSF103007">
    <property type="entry name" value="Hypothetical protein TT1725"/>
    <property type="match status" value="1"/>
</dbReference>
<accession>A0A5A8F4P5</accession>
<keyword evidence="2" id="KW-1185">Reference proteome</keyword>
<gene>
    <name evidence="1" type="ORF">FHQ18_06620</name>
</gene>
<sequence>MRNSTFIIGAVLFELDIPGAFSLKDKRRVLNSLKSQMKNKFNVAVSEVGGKDVWNRSVLAVTTVSDNRRLVDEMLQKIINFVDNFPEINILKMYEEIL</sequence>
<dbReference type="InterPro" id="IPR036746">
    <property type="entry name" value="TT1725-like_sf"/>
</dbReference>
<dbReference type="OrthoDB" id="9809023at2"/>
<protein>
    <submittedName>
        <fullName evidence="1">DUF503 domain-containing protein</fullName>
    </submittedName>
</protein>
<name>A0A5A8F4P5_9BACT</name>
<dbReference type="PANTHER" id="PTHR36441">
    <property type="entry name" value="HYPOTHETICAL CYTOSOLIC PROTEIN"/>
    <property type="match status" value="1"/>
</dbReference>
<proteinExistence type="predicted"/>
<dbReference type="InterPro" id="IPR007546">
    <property type="entry name" value="DUF503"/>
</dbReference>
<dbReference type="RefSeq" id="WP_149266386.1">
    <property type="nucleotide sequence ID" value="NZ_VFJB01000005.1"/>
</dbReference>